<reference evidence="9" key="2">
    <citation type="submission" date="2020-11" db="EMBL/GenBank/DDBJ databases">
        <authorList>
            <person name="McCartney M.A."/>
            <person name="Auch B."/>
            <person name="Kono T."/>
            <person name="Mallez S."/>
            <person name="Becker A."/>
            <person name="Gohl D.M."/>
            <person name="Silverstein K.A.T."/>
            <person name="Koren S."/>
            <person name="Bechman K.B."/>
            <person name="Herman A."/>
            <person name="Abrahante J.E."/>
            <person name="Garbe J."/>
        </authorList>
    </citation>
    <scope>NUCLEOTIDE SEQUENCE</scope>
    <source>
        <strain evidence="9">Duluth1</strain>
        <tissue evidence="9">Whole animal</tissue>
    </source>
</reference>
<dbReference type="Gene3D" id="2.60.120.1190">
    <property type="match status" value="1"/>
</dbReference>
<reference evidence="9" key="1">
    <citation type="journal article" date="2019" name="bioRxiv">
        <title>The Genome of the Zebra Mussel, Dreissena polymorpha: A Resource for Invasive Species Research.</title>
        <authorList>
            <person name="McCartney M.A."/>
            <person name="Auch B."/>
            <person name="Kono T."/>
            <person name="Mallez S."/>
            <person name="Zhang Y."/>
            <person name="Obille A."/>
            <person name="Becker A."/>
            <person name="Abrahante J.E."/>
            <person name="Garbe J."/>
            <person name="Badalamenti J.P."/>
            <person name="Herman A."/>
            <person name="Mangelson H."/>
            <person name="Liachko I."/>
            <person name="Sullivan S."/>
            <person name="Sone E.D."/>
            <person name="Koren S."/>
            <person name="Silverstein K.A.T."/>
            <person name="Beckman K.B."/>
            <person name="Gohl D.M."/>
        </authorList>
    </citation>
    <scope>NUCLEOTIDE SEQUENCE</scope>
    <source>
        <strain evidence="9">Duluth1</strain>
        <tissue evidence="9">Whole animal</tissue>
    </source>
</reference>
<evidence type="ECO:0000256" key="3">
    <source>
        <dbReference type="ARBA" id="ARBA00022729"/>
    </source>
</evidence>
<evidence type="ECO:0000313" key="10">
    <source>
        <dbReference type="Proteomes" id="UP000828390"/>
    </source>
</evidence>
<dbReference type="InterPro" id="IPR048525">
    <property type="entry name" value="DDR1-2_DS-like"/>
</dbReference>
<evidence type="ECO:0000256" key="6">
    <source>
        <dbReference type="ARBA" id="ARBA00023157"/>
    </source>
</evidence>
<keyword evidence="10" id="KW-1185">Reference proteome</keyword>
<evidence type="ECO:0000256" key="2">
    <source>
        <dbReference type="ARBA" id="ARBA00022692"/>
    </source>
</evidence>
<evidence type="ECO:0000256" key="7">
    <source>
        <dbReference type="ARBA" id="ARBA00023180"/>
    </source>
</evidence>
<dbReference type="GO" id="GO:0016020">
    <property type="term" value="C:membrane"/>
    <property type="evidence" value="ECO:0007669"/>
    <property type="project" value="UniProtKB-SubCell"/>
</dbReference>
<evidence type="ECO:0000259" key="8">
    <source>
        <dbReference type="Pfam" id="PF21114"/>
    </source>
</evidence>
<evidence type="ECO:0000256" key="4">
    <source>
        <dbReference type="ARBA" id="ARBA00022989"/>
    </source>
</evidence>
<accession>A0A9D4FJF4</accession>
<keyword evidence="3" id="KW-0732">Signal</keyword>
<keyword evidence="6" id="KW-1015">Disulfide bond</keyword>
<dbReference type="Pfam" id="PF21114">
    <property type="entry name" value="DDR1-2_DS-like"/>
    <property type="match status" value="1"/>
</dbReference>
<gene>
    <name evidence="9" type="ORF">DPMN_153907</name>
</gene>
<keyword evidence="7" id="KW-0325">Glycoprotein</keyword>
<evidence type="ECO:0000256" key="5">
    <source>
        <dbReference type="ARBA" id="ARBA00023136"/>
    </source>
</evidence>
<dbReference type="Proteomes" id="UP000828390">
    <property type="component" value="Unassembled WGS sequence"/>
</dbReference>
<dbReference type="AlphaFoldDB" id="A0A9D4FJF4"/>
<keyword evidence="2" id="KW-0812">Transmembrane</keyword>
<evidence type="ECO:0000313" key="9">
    <source>
        <dbReference type="EMBL" id="KAH3800274.1"/>
    </source>
</evidence>
<dbReference type="EMBL" id="JAIWYP010000007">
    <property type="protein sequence ID" value="KAH3800274.1"/>
    <property type="molecule type" value="Genomic_DNA"/>
</dbReference>
<sequence>MFIVENILLREKVPSTCRYEWVGWRNDTQDFLGPLIITFKFDQVRNFSKVFINCNNLFSKDVRVFKVALVYFSVGGNLYQNSPVKYDFIRDDVVEYSRPVMIKLNNNVGQYVRLQLYFDAKWIMISEVQFISGMQPGISTYLKVQFISGKQPKLLKYLSLALGKQGYMHVCKVLSEISLCCLHRLIRDNTFRFYGILN</sequence>
<name>A0A9D4FJF4_DREPO</name>
<feature type="domain" description="Discoidin" evidence="8">
    <location>
        <begin position="10"/>
        <end position="132"/>
    </location>
</feature>
<proteinExistence type="predicted"/>
<evidence type="ECO:0000256" key="1">
    <source>
        <dbReference type="ARBA" id="ARBA00004479"/>
    </source>
</evidence>
<keyword evidence="4" id="KW-1133">Transmembrane helix</keyword>
<comment type="subcellular location">
    <subcellularLocation>
        <location evidence="1">Membrane</location>
        <topology evidence="1">Single-pass type I membrane protein</topology>
    </subcellularLocation>
</comment>
<keyword evidence="5" id="KW-0472">Membrane</keyword>
<comment type="caution">
    <text evidence="9">The sequence shown here is derived from an EMBL/GenBank/DDBJ whole genome shotgun (WGS) entry which is preliminary data.</text>
</comment>
<organism evidence="9 10">
    <name type="scientific">Dreissena polymorpha</name>
    <name type="common">Zebra mussel</name>
    <name type="synonym">Mytilus polymorpha</name>
    <dbReference type="NCBI Taxonomy" id="45954"/>
    <lineage>
        <taxon>Eukaryota</taxon>
        <taxon>Metazoa</taxon>
        <taxon>Spiralia</taxon>
        <taxon>Lophotrochozoa</taxon>
        <taxon>Mollusca</taxon>
        <taxon>Bivalvia</taxon>
        <taxon>Autobranchia</taxon>
        <taxon>Heteroconchia</taxon>
        <taxon>Euheterodonta</taxon>
        <taxon>Imparidentia</taxon>
        <taxon>Neoheterodontei</taxon>
        <taxon>Myida</taxon>
        <taxon>Dreissenoidea</taxon>
        <taxon>Dreissenidae</taxon>
        <taxon>Dreissena</taxon>
    </lineage>
</organism>
<protein>
    <recommendedName>
        <fullName evidence="8">Discoidin domain-containing protein</fullName>
    </recommendedName>
</protein>